<dbReference type="RefSeq" id="WP_265143771.1">
    <property type="nucleotide sequence ID" value="NZ_JAPCHZ010000002.1"/>
</dbReference>
<evidence type="ECO:0000313" key="1">
    <source>
        <dbReference type="EMBL" id="MCW4451587.1"/>
    </source>
</evidence>
<sequence>MEKNTTNILFRIIDIDTLQFATFDVGEVLEEDITINADYGFGFDNETSVLGCQYKVQLFSKKKLFIIIEVICLFSIKETSLKKLKVKSKKQYSFPANFMKSLVEITISTTRGILYEKTDGNKYQKFIIPLNELKDIFKEDIILDY</sequence>
<protein>
    <submittedName>
        <fullName evidence="1">Uncharacterized protein</fullName>
    </submittedName>
</protein>
<gene>
    <name evidence="1" type="ORF">OK344_05135</name>
</gene>
<organism evidence="1 2">
    <name type="scientific">Kaistella yananensis</name>
    <dbReference type="NCBI Taxonomy" id="2989820"/>
    <lineage>
        <taxon>Bacteria</taxon>
        <taxon>Pseudomonadati</taxon>
        <taxon>Bacteroidota</taxon>
        <taxon>Flavobacteriia</taxon>
        <taxon>Flavobacteriales</taxon>
        <taxon>Weeksellaceae</taxon>
        <taxon>Chryseobacterium group</taxon>
        <taxon>Kaistella</taxon>
    </lineage>
</organism>
<name>A0ABT3JLD5_9FLAO</name>
<accession>A0ABT3JLD5</accession>
<dbReference type="EMBL" id="JAPCHZ010000002">
    <property type="protein sequence ID" value="MCW4451587.1"/>
    <property type="molecule type" value="Genomic_DNA"/>
</dbReference>
<evidence type="ECO:0000313" key="2">
    <source>
        <dbReference type="Proteomes" id="UP001209107"/>
    </source>
</evidence>
<dbReference type="Proteomes" id="UP001209107">
    <property type="component" value="Unassembled WGS sequence"/>
</dbReference>
<keyword evidence="2" id="KW-1185">Reference proteome</keyword>
<comment type="caution">
    <text evidence="1">The sequence shown here is derived from an EMBL/GenBank/DDBJ whole genome shotgun (WGS) entry which is preliminary data.</text>
</comment>
<proteinExistence type="predicted"/>
<reference evidence="1 2" key="1">
    <citation type="submission" date="2022-10" db="EMBL/GenBank/DDBJ databases">
        <title>Kaistella sp. BT-6-1-3.</title>
        <authorList>
            <person name="Ai J."/>
            <person name="Deng Z."/>
        </authorList>
    </citation>
    <scope>NUCLEOTIDE SEQUENCE [LARGE SCALE GENOMIC DNA]</scope>
    <source>
        <strain evidence="1 2">BT6-1-3</strain>
    </source>
</reference>